<sequence length="80" mass="9141">MGISSATVPGFTNSEVEKSWDFCRQQSATIGGNKRQSAAVAEFNPICNIDIWYDQKAKSNHSVRILKARRQLRDRIRHHI</sequence>
<dbReference type="AlphaFoldDB" id="A0A915JFB5"/>
<name>A0A915JFB5_ROMCU</name>
<organism evidence="1 2">
    <name type="scientific">Romanomermis culicivorax</name>
    <name type="common">Nematode worm</name>
    <dbReference type="NCBI Taxonomy" id="13658"/>
    <lineage>
        <taxon>Eukaryota</taxon>
        <taxon>Metazoa</taxon>
        <taxon>Ecdysozoa</taxon>
        <taxon>Nematoda</taxon>
        <taxon>Enoplea</taxon>
        <taxon>Dorylaimia</taxon>
        <taxon>Mermithida</taxon>
        <taxon>Mermithoidea</taxon>
        <taxon>Mermithidae</taxon>
        <taxon>Romanomermis</taxon>
    </lineage>
</organism>
<accession>A0A915JFB5</accession>
<keyword evidence="1" id="KW-1185">Reference proteome</keyword>
<evidence type="ECO:0000313" key="2">
    <source>
        <dbReference type="WBParaSite" id="nRc.2.0.1.t25181-RA"/>
    </source>
</evidence>
<proteinExistence type="predicted"/>
<dbReference type="Proteomes" id="UP000887565">
    <property type="component" value="Unplaced"/>
</dbReference>
<protein>
    <submittedName>
        <fullName evidence="2">Uncharacterized protein</fullName>
    </submittedName>
</protein>
<evidence type="ECO:0000313" key="1">
    <source>
        <dbReference type="Proteomes" id="UP000887565"/>
    </source>
</evidence>
<reference evidence="2" key="1">
    <citation type="submission" date="2022-11" db="UniProtKB">
        <authorList>
            <consortium name="WormBaseParasite"/>
        </authorList>
    </citation>
    <scope>IDENTIFICATION</scope>
</reference>
<dbReference type="WBParaSite" id="nRc.2.0.1.t25181-RA">
    <property type="protein sequence ID" value="nRc.2.0.1.t25181-RA"/>
    <property type="gene ID" value="nRc.2.0.1.g25181"/>
</dbReference>